<dbReference type="PANTHER" id="PTHR43280">
    <property type="entry name" value="ARAC-FAMILY TRANSCRIPTIONAL REGULATOR"/>
    <property type="match status" value="1"/>
</dbReference>
<dbReference type="SMART" id="SM00342">
    <property type="entry name" value="HTH_ARAC"/>
    <property type="match status" value="1"/>
</dbReference>
<dbReference type="AlphaFoldDB" id="A0A7J5TXM1"/>
<evidence type="ECO:0000313" key="6">
    <source>
        <dbReference type="Proteomes" id="UP000488299"/>
    </source>
</evidence>
<dbReference type="EMBL" id="WELI01000006">
    <property type="protein sequence ID" value="KAB7729389.1"/>
    <property type="molecule type" value="Genomic_DNA"/>
</dbReference>
<keyword evidence="1" id="KW-0805">Transcription regulation</keyword>
<dbReference type="Gene3D" id="1.10.10.60">
    <property type="entry name" value="Homeodomain-like"/>
    <property type="match status" value="1"/>
</dbReference>
<evidence type="ECO:0000256" key="2">
    <source>
        <dbReference type="ARBA" id="ARBA00023125"/>
    </source>
</evidence>
<organism evidence="5 6">
    <name type="scientific">Rudanella paleaurantiibacter</name>
    <dbReference type="NCBI Taxonomy" id="2614655"/>
    <lineage>
        <taxon>Bacteria</taxon>
        <taxon>Pseudomonadati</taxon>
        <taxon>Bacteroidota</taxon>
        <taxon>Cytophagia</taxon>
        <taxon>Cytophagales</taxon>
        <taxon>Cytophagaceae</taxon>
        <taxon>Rudanella</taxon>
    </lineage>
</organism>
<evidence type="ECO:0000313" key="5">
    <source>
        <dbReference type="EMBL" id="KAB7729389.1"/>
    </source>
</evidence>
<dbReference type="PROSITE" id="PS01124">
    <property type="entry name" value="HTH_ARAC_FAMILY_2"/>
    <property type="match status" value="1"/>
</dbReference>
<dbReference type="InterPro" id="IPR018060">
    <property type="entry name" value="HTH_AraC"/>
</dbReference>
<reference evidence="5 6" key="1">
    <citation type="submission" date="2019-10" db="EMBL/GenBank/DDBJ databases">
        <title>Rudanella paleaurantiibacter sp. nov., isolated from sludge.</title>
        <authorList>
            <person name="Xu S.Q."/>
        </authorList>
    </citation>
    <scope>NUCLEOTIDE SEQUENCE [LARGE SCALE GENOMIC DNA]</scope>
    <source>
        <strain evidence="5 6">HX-22-17</strain>
    </source>
</reference>
<keyword evidence="6" id="KW-1185">Reference proteome</keyword>
<dbReference type="InterPro" id="IPR009057">
    <property type="entry name" value="Homeodomain-like_sf"/>
</dbReference>
<dbReference type="PANTHER" id="PTHR43280:SF32">
    <property type="entry name" value="TRANSCRIPTIONAL REGULATORY PROTEIN"/>
    <property type="match status" value="1"/>
</dbReference>
<evidence type="ECO:0000256" key="3">
    <source>
        <dbReference type="ARBA" id="ARBA00023163"/>
    </source>
</evidence>
<keyword evidence="3" id="KW-0804">Transcription</keyword>
<gene>
    <name evidence="5" type="ORF">F5984_17390</name>
</gene>
<dbReference type="Proteomes" id="UP000488299">
    <property type="component" value="Unassembled WGS sequence"/>
</dbReference>
<keyword evidence="2" id="KW-0238">DNA-binding</keyword>
<dbReference type="GO" id="GO:0043565">
    <property type="term" value="F:sequence-specific DNA binding"/>
    <property type="evidence" value="ECO:0007669"/>
    <property type="project" value="InterPro"/>
</dbReference>
<name>A0A7J5TXM1_9BACT</name>
<evidence type="ECO:0000259" key="4">
    <source>
        <dbReference type="PROSITE" id="PS01124"/>
    </source>
</evidence>
<dbReference type="GO" id="GO:0003700">
    <property type="term" value="F:DNA-binding transcription factor activity"/>
    <property type="evidence" value="ECO:0007669"/>
    <property type="project" value="InterPro"/>
</dbReference>
<dbReference type="Pfam" id="PF12833">
    <property type="entry name" value="HTH_18"/>
    <property type="match status" value="1"/>
</dbReference>
<protein>
    <submittedName>
        <fullName evidence="5">Helix-turn-helix domain-containing protein</fullName>
    </submittedName>
</protein>
<comment type="caution">
    <text evidence="5">The sequence shown here is derived from an EMBL/GenBank/DDBJ whole genome shotgun (WGS) entry which is preliminary data.</text>
</comment>
<dbReference type="RefSeq" id="WP_152125469.1">
    <property type="nucleotide sequence ID" value="NZ_WELI01000006.1"/>
</dbReference>
<dbReference type="SUPFAM" id="SSF46689">
    <property type="entry name" value="Homeodomain-like"/>
    <property type="match status" value="1"/>
</dbReference>
<evidence type="ECO:0000256" key="1">
    <source>
        <dbReference type="ARBA" id="ARBA00023015"/>
    </source>
</evidence>
<accession>A0A7J5TXM1</accession>
<proteinExistence type="predicted"/>
<sequence>MNNQANSSTKEAHTGDLKPLSFKAYEIVTTVSGSPTYTRRDFYKITLSNCHMIIHYADKSIEMDGTFLFFRNPHVPYSIELLSASYTGYACVFTEEFLKASERSESFLESPLVKIGSTPALLVNSQQKEFIEPLFKKLLVEQNSEYVFKDELIRNCLNLIIHEALKLQPSDRFVKPKNASSRITALFLDLLERQFPIETLEHPLQFRSAQDFAQCLSVHVNHLNYAVKEITGKSTTVHISERIISEAKALLHYTDWSTAQIAYALGFDYPSYFNNYFKRLTGVVPSSLRV</sequence>
<feature type="domain" description="HTH araC/xylS-type" evidence="4">
    <location>
        <begin position="181"/>
        <end position="290"/>
    </location>
</feature>